<evidence type="ECO:0000313" key="2">
    <source>
        <dbReference type="Proteomes" id="UP000525652"/>
    </source>
</evidence>
<keyword evidence="2" id="KW-1185">Reference proteome</keyword>
<protein>
    <recommendedName>
        <fullName evidence="3">Oligogalacturonate lyase domain-containing protein</fullName>
    </recommendedName>
</protein>
<accession>A0A7X1E3H9</accession>
<dbReference type="EMBL" id="JACHVA010000053">
    <property type="protein sequence ID" value="MBC2601505.1"/>
    <property type="molecule type" value="Genomic_DNA"/>
</dbReference>
<reference evidence="1 2" key="1">
    <citation type="submission" date="2020-07" db="EMBL/GenBank/DDBJ databases">
        <authorList>
            <person name="Feng X."/>
        </authorList>
    </citation>
    <scope>NUCLEOTIDE SEQUENCE [LARGE SCALE GENOMIC DNA]</scope>
    <source>
        <strain evidence="1 2">JCM14086</strain>
    </source>
</reference>
<organism evidence="1 2">
    <name type="scientific">Puniceicoccus vermicola</name>
    <dbReference type="NCBI Taxonomy" id="388746"/>
    <lineage>
        <taxon>Bacteria</taxon>
        <taxon>Pseudomonadati</taxon>
        <taxon>Verrucomicrobiota</taxon>
        <taxon>Opitutia</taxon>
        <taxon>Puniceicoccales</taxon>
        <taxon>Puniceicoccaceae</taxon>
        <taxon>Puniceicoccus</taxon>
    </lineage>
</organism>
<dbReference type="Gene3D" id="2.130.10.10">
    <property type="entry name" value="YVTN repeat-like/Quinoprotein amine dehydrogenase"/>
    <property type="match status" value="1"/>
</dbReference>
<dbReference type="AlphaFoldDB" id="A0A7X1E3H9"/>
<proteinExistence type="predicted"/>
<dbReference type="SUPFAM" id="SSF63825">
    <property type="entry name" value="YWTD domain"/>
    <property type="match status" value="1"/>
</dbReference>
<sequence>MRLSAMKAEMKKDFLESRLFTPWSDPVSGVTSYVLTQRVAPVQQSFYYVNQSLNSDCTQYWFYCAFPPSGNANSGRCLGMADLEGGNLSYFPDTQFTMASPLLDSETGDVYWANESGVWKRSFEEDPTLVGRFPDSVTRKRKVSRYATHLSLSANRQALGIDGTIGEDNVVGSLLLENGDIEIWQTLEPNWNHGCFHPKDPDLMLLAQDYRQDAKTGSLKRYENRLWTIRRGGVPQAVYPDAVDEEYSTTASYSHLDEVPVEVTDRRSMHGHEWWSAEGRRIWYVHYKQGVECVDLDGRQCRLVWPHQTVSHAHSDTQDRWLVMDSLPPDSPLDHKVTFANLQNGRSIDIVSLMDQVPPELKKYHVHPHPQFCGNDQYICYTTLVMGKVDVAFVRVADLLEKTSD</sequence>
<name>A0A7X1E3H9_9BACT</name>
<evidence type="ECO:0008006" key="3">
    <source>
        <dbReference type="Google" id="ProtNLM"/>
    </source>
</evidence>
<dbReference type="InterPro" id="IPR015943">
    <property type="entry name" value="WD40/YVTN_repeat-like_dom_sf"/>
</dbReference>
<comment type="caution">
    <text evidence="1">The sequence shown here is derived from an EMBL/GenBank/DDBJ whole genome shotgun (WGS) entry which is preliminary data.</text>
</comment>
<evidence type="ECO:0000313" key="1">
    <source>
        <dbReference type="EMBL" id="MBC2601505.1"/>
    </source>
</evidence>
<gene>
    <name evidence="1" type="ORF">H5P30_06910</name>
</gene>
<dbReference type="Proteomes" id="UP000525652">
    <property type="component" value="Unassembled WGS sequence"/>
</dbReference>